<evidence type="ECO:0000313" key="2">
    <source>
        <dbReference type="Proteomes" id="UP000223606"/>
    </source>
</evidence>
<proteinExistence type="predicted"/>
<gene>
    <name evidence="1" type="ORF">HDIA_1976</name>
</gene>
<dbReference type="RefSeq" id="WP_099556018.1">
    <property type="nucleotide sequence ID" value="NZ_LT960614.1"/>
</dbReference>
<sequence>MLKLAWADRRDVMRFEKGLRTMGSAAMGKVEARAVNHVGLKARTQVRRALTKQTGLKRKTIVKAVKDYRGSAANPKFSLTSRGGDIALRFFGPRETRAGVSATPFGGRKVFRGTFLRGGRFPSRVDLKMGGTVFERAGAHRLPIEKVKSGVFIPTEMVQGETRRAFDTTVARDLPNRLLYDLKRMAPGLF</sequence>
<evidence type="ECO:0000313" key="1">
    <source>
        <dbReference type="EMBL" id="SON55517.1"/>
    </source>
</evidence>
<accession>A0A2C9D5B1</accession>
<name>A0A2C9D5B1_9HYPH</name>
<dbReference type="KEGG" id="hdi:HDIA_1976"/>
<dbReference type="Proteomes" id="UP000223606">
    <property type="component" value="Chromosome 1"/>
</dbReference>
<organism evidence="1 2">
    <name type="scientific">Hartmannibacter diazotrophicus</name>
    <dbReference type="NCBI Taxonomy" id="1482074"/>
    <lineage>
        <taxon>Bacteria</taxon>
        <taxon>Pseudomonadati</taxon>
        <taxon>Pseudomonadota</taxon>
        <taxon>Alphaproteobacteria</taxon>
        <taxon>Hyphomicrobiales</taxon>
        <taxon>Pleomorphomonadaceae</taxon>
        <taxon>Hartmannibacter</taxon>
    </lineage>
</organism>
<dbReference type="OrthoDB" id="7840472at2"/>
<dbReference type="EMBL" id="LT960614">
    <property type="protein sequence ID" value="SON55517.1"/>
    <property type="molecule type" value="Genomic_DNA"/>
</dbReference>
<reference evidence="2" key="1">
    <citation type="submission" date="2017-09" db="EMBL/GenBank/DDBJ databases">
        <title>Genome sequence of Nannocystis excedens DSM 71.</title>
        <authorList>
            <person name="Blom J."/>
        </authorList>
    </citation>
    <scope>NUCLEOTIDE SEQUENCE [LARGE SCALE GENOMIC DNA]</scope>
    <source>
        <strain evidence="2">type strain: E19</strain>
    </source>
</reference>
<dbReference type="AlphaFoldDB" id="A0A2C9D5B1"/>
<protein>
    <recommendedName>
        <fullName evidence="3">Prophage minor tail protein Z (GPZ)</fullName>
    </recommendedName>
</protein>
<evidence type="ECO:0008006" key="3">
    <source>
        <dbReference type="Google" id="ProtNLM"/>
    </source>
</evidence>
<keyword evidence="2" id="KW-1185">Reference proteome</keyword>